<protein>
    <recommendedName>
        <fullName evidence="1">Nucleoside phosphorylase domain-containing protein</fullName>
    </recommendedName>
</protein>
<dbReference type="Pfam" id="PF01048">
    <property type="entry name" value="PNP_UDP_1"/>
    <property type="match status" value="1"/>
</dbReference>
<dbReference type="InterPro" id="IPR027417">
    <property type="entry name" value="P-loop_NTPase"/>
</dbReference>
<keyword evidence="3" id="KW-1185">Reference proteome</keyword>
<gene>
    <name evidence="2" type="ORF">BP5796_12622</name>
</gene>
<evidence type="ECO:0000259" key="1">
    <source>
        <dbReference type="Pfam" id="PF01048"/>
    </source>
</evidence>
<dbReference type="Proteomes" id="UP000256328">
    <property type="component" value="Unassembled WGS sequence"/>
</dbReference>
<dbReference type="InterPro" id="IPR011990">
    <property type="entry name" value="TPR-like_helical_dom_sf"/>
</dbReference>
<dbReference type="PANTHER" id="PTHR46082:SF11">
    <property type="entry name" value="AAA+ ATPASE DOMAIN-CONTAINING PROTEIN-RELATED"/>
    <property type="match status" value="1"/>
</dbReference>
<evidence type="ECO:0000313" key="2">
    <source>
        <dbReference type="EMBL" id="RDW57821.1"/>
    </source>
</evidence>
<sequence>MSRRTEPLSFTHRDYTVGWICALQKELTAARCMLDERHDEDNPLPQAEADKNIYSRGTIRGHNVVIACSGAGITSAAVAAIHMLHTYPKIRFGLLVGIAGGAPRGKDHDIRLGDIVISMPTKDHGGVVQVDYGTQTGEGFTGFKITGQLNKPPRLLINAVHKLQSNHETEEPKLQKYISPDALKEKYPRLPTKYYSNGWDDVLFKADYQHQESSDSTCAKCEKENVKFREERIIQSSTETIDKSPKLHYGNIASANRVMRYAKARDEYAKAYDILCFEEEAAGLADDFPCIVVRGICDYADSHKNKEWQEYAALAAAAYGKELLSVIPVSSVKEMKAFKPTPHYIPFQKNHHFFGRDAQLKELQSKLLLPDKPLDYCPQAAICGLGGMGKTAIAIEFAYQTKKQQPQRSIFWVAAINREAFEQSYREIGKCLEIPGIEDEKSDVKKLVQAELSREGFGEWLLIVDNADDVDLLSKTHDESTGARPLLNHLPTSVKGSILFTTRNRKAVSDRVRGDIIDVTEPAPAEAQHVLGNYLSQKDLLKDEAKVMRLLDLLTYLPLAIVQAAAFLEQNKDTSIAKYIDHFEDTNEETIKLLSKDFEDQYRYKEKEMKNPVATTWLISLEHITRDNALAKDYLSFMACLLREKIPTSLLVEEGCKLKLNDTEALGTLTGYAFISKRQEENNNPKSRQKENGHEEFYDVHRLVHVVTRNWLKAQGVLSDWTDRALSRLVSLIPSGGHEEWETWITYLPHGLQVARSNDLSADGNQEIHILLDRIGDCQSSIGQYTAAVETHRQVLELRTEAMGTEHEDTITSMNSIGSNLLYQGQYAEAESMNKEILALSEKVLGKEHPETLTSMDNLGLALSYQRKY</sequence>
<feature type="domain" description="Nucleoside phosphorylase" evidence="1">
    <location>
        <begin position="50"/>
        <end position="310"/>
    </location>
</feature>
<dbReference type="SUPFAM" id="SSF52540">
    <property type="entry name" value="P-loop containing nucleoside triphosphate hydrolases"/>
    <property type="match status" value="1"/>
</dbReference>
<dbReference type="GO" id="GO:0009116">
    <property type="term" value="P:nucleoside metabolic process"/>
    <property type="evidence" value="ECO:0007669"/>
    <property type="project" value="InterPro"/>
</dbReference>
<dbReference type="SUPFAM" id="SSF53167">
    <property type="entry name" value="Purine and uridine phosphorylases"/>
    <property type="match status" value="1"/>
</dbReference>
<dbReference type="InterPro" id="IPR035994">
    <property type="entry name" value="Nucleoside_phosphorylase_sf"/>
</dbReference>
<evidence type="ECO:0000313" key="3">
    <source>
        <dbReference type="Proteomes" id="UP000256328"/>
    </source>
</evidence>
<dbReference type="PANTHER" id="PTHR46082">
    <property type="entry name" value="ATP/GTP-BINDING PROTEIN-RELATED"/>
    <property type="match status" value="1"/>
</dbReference>
<name>A0A3D8Q7N2_9HELO</name>
<comment type="caution">
    <text evidence="2">The sequence shown here is derived from an EMBL/GenBank/DDBJ whole genome shotgun (WGS) entry which is preliminary data.</text>
</comment>
<dbReference type="Gene3D" id="3.40.50.1580">
    <property type="entry name" value="Nucleoside phosphorylase domain"/>
    <property type="match status" value="1"/>
</dbReference>
<proteinExistence type="predicted"/>
<dbReference type="Gene3D" id="1.25.40.10">
    <property type="entry name" value="Tetratricopeptide repeat domain"/>
    <property type="match status" value="1"/>
</dbReference>
<dbReference type="EMBL" id="PDLN01000022">
    <property type="protein sequence ID" value="RDW57821.1"/>
    <property type="molecule type" value="Genomic_DNA"/>
</dbReference>
<dbReference type="GO" id="GO:0003824">
    <property type="term" value="F:catalytic activity"/>
    <property type="evidence" value="ECO:0007669"/>
    <property type="project" value="InterPro"/>
</dbReference>
<dbReference type="OrthoDB" id="1577640at2759"/>
<dbReference type="SUPFAM" id="SSF48452">
    <property type="entry name" value="TPR-like"/>
    <property type="match status" value="1"/>
</dbReference>
<dbReference type="Gene3D" id="3.40.50.300">
    <property type="entry name" value="P-loop containing nucleotide triphosphate hydrolases"/>
    <property type="match status" value="1"/>
</dbReference>
<dbReference type="AlphaFoldDB" id="A0A3D8Q7N2"/>
<dbReference type="InterPro" id="IPR000845">
    <property type="entry name" value="Nucleoside_phosphorylase_d"/>
</dbReference>
<dbReference type="Pfam" id="PF13424">
    <property type="entry name" value="TPR_12"/>
    <property type="match status" value="1"/>
</dbReference>
<reference evidence="2 3" key="1">
    <citation type="journal article" date="2018" name="IMA Fungus">
        <title>IMA Genome-F 9: Draft genome sequence of Annulohypoxylon stygium, Aspergillus mulundensis, Berkeleyomyces basicola (syn. Thielaviopsis basicola), Ceratocystis smalleyi, two Cercospora beticola strains, Coleophoma cylindrospora, Fusarium fracticaudum, Phialophora cf. hyalina, and Morchella septimelata.</title>
        <authorList>
            <person name="Wingfield B.D."/>
            <person name="Bills G.F."/>
            <person name="Dong Y."/>
            <person name="Huang W."/>
            <person name="Nel W.J."/>
            <person name="Swalarsk-Parry B.S."/>
            <person name="Vaghefi N."/>
            <person name="Wilken P.M."/>
            <person name="An Z."/>
            <person name="de Beer Z.W."/>
            <person name="De Vos L."/>
            <person name="Chen L."/>
            <person name="Duong T.A."/>
            <person name="Gao Y."/>
            <person name="Hammerbacher A."/>
            <person name="Kikkert J.R."/>
            <person name="Li Y."/>
            <person name="Li H."/>
            <person name="Li K."/>
            <person name="Li Q."/>
            <person name="Liu X."/>
            <person name="Ma X."/>
            <person name="Naidoo K."/>
            <person name="Pethybridge S.J."/>
            <person name="Sun J."/>
            <person name="Steenkamp E.T."/>
            <person name="van der Nest M.A."/>
            <person name="van Wyk S."/>
            <person name="Wingfield M.J."/>
            <person name="Xiong C."/>
            <person name="Yue Q."/>
            <person name="Zhang X."/>
        </authorList>
    </citation>
    <scope>NUCLEOTIDE SEQUENCE [LARGE SCALE GENOMIC DNA]</scope>
    <source>
        <strain evidence="2 3">BP5796</strain>
    </source>
</reference>
<accession>A0A3D8Q7N2</accession>
<organism evidence="2 3">
    <name type="scientific">Coleophoma crateriformis</name>
    <dbReference type="NCBI Taxonomy" id="565419"/>
    <lineage>
        <taxon>Eukaryota</taxon>
        <taxon>Fungi</taxon>
        <taxon>Dikarya</taxon>
        <taxon>Ascomycota</taxon>
        <taxon>Pezizomycotina</taxon>
        <taxon>Leotiomycetes</taxon>
        <taxon>Helotiales</taxon>
        <taxon>Dermateaceae</taxon>
        <taxon>Coleophoma</taxon>
    </lineage>
</organism>
<dbReference type="InterPro" id="IPR053137">
    <property type="entry name" value="NLR-like"/>
</dbReference>